<comment type="similarity">
    <text evidence="1">Belongs to the 'phage' integrase family.</text>
</comment>
<dbReference type="AlphaFoldDB" id="A0A2S1L8X2"/>
<feature type="domain" description="Phage integrase SAM-like" evidence="5">
    <location>
        <begin position="113"/>
        <end position="213"/>
    </location>
</feature>
<keyword evidence="7" id="KW-1185">Reference proteome</keyword>
<protein>
    <recommendedName>
        <fullName evidence="8">Phage integrase SAM-like domain-containing protein</fullName>
    </recommendedName>
</protein>
<evidence type="ECO:0000256" key="2">
    <source>
        <dbReference type="ARBA" id="ARBA00023125"/>
    </source>
</evidence>
<dbReference type="SUPFAM" id="SSF56349">
    <property type="entry name" value="DNA breaking-rejoining enzymes"/>
    <property type="match status" value="1"/>
</dbReference>
<dbReference type="InterPro" id="IPR002104">
    <property type="entry name" value="Integrase_catalytic"/>
</dbReference>
<dbReference type="PANTHER" id="PTHR30349">
    <property type="entry name" value="PHAGE INTEGRASE-RELATED"/>
    <property type="match status" value="1"/>
</dbReference>
<evidence type="ECO:0000259" key="4">
    <source>
        <dbReference type="Pfam" id="PF00589"/>
    </source>
</evidence>
<gene>
    <name evidence="6" type="ORF">FFWV33_00995</name>
</gene>
<dbReference type="RefSeq" id="WP_108739167.1">
    <property type="nucleotide sequence ID" value="NZ_CP020918.1"/>
</dbReference>
<dbReference type="GO" id="GO:0006310">
    <property type="term" value="P:DNA recombination"/>
    <property type="evidence" value="ECO:0007669"/>
    <property type="project" value="UniProtKB-KW"/>
</dbReference>
<dbReference type="InterPro" id="IPR025269">
    <property type="entry name" value="SAM-like_dom"/>
</dbReference>
<dbReference type="OrthoDB" id="892893at2"/>
<feature type="domain" description="Tyr recombinase" evidence="4">
    <location>
        <begin position="255"/>
        <end position="415"/>
    </location>
</feature>
<organism evidence="6 7">
    <name type="scientific">Flavobacterium faecale</name>
    <dbReference type="NCBI Taxonomy" id="1355330"/>
    <lineage>
        <taxon>Bacteria</taxon>
        <taxon>Pseudomonadati</taxon>
        <taxon>Bacteroidota</taxon>
        <taxon>Flavobacteriia</taxon>
        <taxon>Flavobacteriales</taxon>
        <taxon>Flavobacteriaceae</taxon>
        <taxon>Flavobacterium</taxon>
    </lineage>
</organism>
<sequence length="452" mass="52074">MATLKLKLRNELDNSNIYVYYSISKDIRLWRKTGFIVNYKDWNAKKEQSKLLDEDSKKINIRLSELKTHLEKQHNIAISTGIEFTGDWLQKQIDVFNNKTPVVELDILTNYIQKYIDDAPYKQNQKKELGLSAGRVANIKLFKKTISKYETEALKGKSIIIKDINLQFVEKYKSWLFSKNYSINYVGKNIANIKTICNDAYKNDIQVSNQLKNIKGVSERKEPEEIVYLSEEEQQHIKTVPLLREALENARKWLLLGCLIGQRAGDLLSITENNIKNLNGMMLIEIKQQKTGKQVAVPLLPDALEIIKNGLPYKISLPRFNEYIKDICKIAGLTQMIKGKKPTSVKTGNKITSLKTGKKIDEKVKLNIAGTYQKYELVTSHICRRSFATNFYGRIPTPVLMNITAHGTERMFLFYIGKTTYDNAYQMLEYFSKLAPKEKIPQLEVIHNTGTK</sequence>
<evidence type="ECO:0000259" key="5">
    <source>
        <dbReference type="Pfam" id="PF13102"/>
    </source>
</evidence>
<reference evidence="6 7" key="1">
    <citation type="submission" date="2017-04" db="EMBL/GenBank/DDBJ databases">
        <title>Compelte genome sequence of WV33.</title>
        <authorList>
            <person name="Lee P.C."/>
        </authorList>
    </citation>
    <scope>NUCLEOTIDE SEQUENCE [LARGE SCALE GENOMIC DNA]</scope>
    <source>
        <strain evidence="6 7">WV33</strain>
    </source>
</reference>
<evidence type="ECO:0000256" key="1">
    <source>
        <dbReference type="ARBA" id="ARBA00008857"/>
    </source>
</evidence>
<dbReference type="GO" id="GO:0003677">
    <property type="term" value="F:DNA binding"/>
    <property type="evidence" value="ECO:0007669"/>
    <property type="project" value="UniProtKB-KW"/>
</dbReference>
<accession>A0A2S1L8X2</accession>
<dbReference type="EMBL" id="CP020918">
    <property type="protein sequence ID" value="AWG20200.1"/>
    <property type="molecule type" value="Genomic_DNA"/>
</dbReference>
<dbReference type="InterPro" id="IPR011010">
    <property type="entry name" value="DNA_brk_join_enz"/>
</dbReference>
<dbReference type="GO" id="GO:0015074">
    <property type="term" value="P:DNA integration"/>
    <property type="evidence" value="ECO:0007669"/>
    <property type="project" value="InterPro"/>
</dbReference>
<evidence type="ECO:0008006" key="8">
    <source>
        <dbReference type="Google" id="ProtNLM"/>
    </source>
</evidence>
<dbReference type="Gene3D" id="1.10.443.10">
    <property type="entry name" value="Intergrase catalytic core"/>
    <property type="match status" value="1"/>
</dbReference>
<evidence type="ECO:0000313" key="7">
    <source>
        <dbReference type="Proteomes" id="UP000244527"/>
    </source>
</evidence>
<dbReference type="Proteomes" id="UP000244527">
    <property type="component" value="Chromosome"/>
</dbReference>
<evidence type="ECO:0000313" key="6">
    <source>
        <dbReference type="EMBL" id="AWG20200.1"/>
    </source>
</evidence>
<name>A0A2S1L8X2_9FLAO</name>
<dbReference type="InterPro" id="IPR010998">
    <property type="entry name" value="Integrase_recombinase_N"/>
</dbReference>
<proteinExistence type="inferred from homology"/>
<keyword evidence="2" id="KW-0238">DNA-binding</keyword>
<dbReference type="Pfam" id="PF00589">
    <property type="entry name" value="Phage_integrase"/>
    <property type="match status" value="1"/>
</dbReference>
<dbReference type="InterPro" id="IPR050090">
    <property type="entry name" value="Tyrosine_recombinase_XerCD"/>
</dbReference>
<keyword evidence="3" id="KW-0233">DNA recombination</keyword>
<dbReference type="KEGG" id="ffa:FFWV33_00995"/>
<dbReference type="Gene3D" id="1.10.150.130">
    <property type="match status" value="1"/>
</dbReference>
<dbReference type="InterPro" id="IPR013762">
    <property type="entry name" value="Integrase-like_cat_sf"/>
</dbReference>
<dbReference type="Pfam" id="PF13102">
    <property type="entry name" value="Phage_int_SAM_5"/>
    <property type="match status" value="1"/>
</dbReference>
<dbReference type="PANTHER" id="PTHR30349:SF64">
    <property type="entry name" value="PROPHAGE INTEGRASE INTD-RELATED"/>
    <property type="match status" value="1"/>
</dbReference>
<evidence type="ECO:0000256" key="3">
    <source>
        <dbReference type="ARBA" id="ARBA00023172"/>
    </source>
</evidence>